<evidence type="ECO:0008006" key="4">
    <source>
        <dbReference type="Google" id="ProtNLM"/>
    </source>
</evidence>
<dbReference type="AlphaFoldDB" id="K6ZHS7"/>
<evidence type="ECO:0000256" key="1">
    <source>
        <dbReference type="SAM" id="Phobius"/>
    </source>
</evidence>
<gene>
    <name evidence="2" type="ORF">GPAL_1584</name>
</gene>
<accession>K6ZHS7</accession>
<dbReference type="EMBL" id="BAEQ01000024">
    <property type="protein sequence ID" value="GAC28448.1"/>
    <property type="molecule type" value="Genomic_DNA"/>
</dbReference>
<reference evidence="3" key="1">
    <citation type="journal article" date="2014" name="Environ. Microbiol.">
        <title>Comparative genomics of the marine bacterial genus Glaciecola reveals the high degree of genomic diversity and genomic characteristic for cold adaptation.</title>
        <authorList>
            <person name="Qin Q.L."/>
            <person name="Xie B.B."/>
            <person name="Yu Y."/>
            <person name="Shu Y.L."/>
            <person name="Rong J.C."/>
            <person name="Zhang Y.J."/>
            <person name="Zhao D.L."/>
            <person name="Chen X.L."/>
            <person name="Zhang X.Y."/>
            <person name="Chen B."/>
            <person name="Zhou B.C."/>
            <person name="Zhang Y.Z."/>
        </authorList>
    </citation>
    <scope>NUCLEOTIDE SEQUENCE [LARGE SCALE GENOMIC DNA]</scope>
    <source>
        <strain evidence="3">ACAM 615</strain>
    </source>
</reference>
<evidence type="ECO:0000313" key="3">
    <source>
        <dbReference type="Proteomes" id="UP000006251"/>
    </source>
</evidence>
<keyword evidence="1" id="KW-0472">Membrane</keyword>
<protein>
    <recommendedName>
        <fullName evidence="4">DUF4381 domain-containing protein</fullName>
    </recommendedName>
</protein>
<name>K6ZHS7_9ALTE</name>
<feature type="transmembrane region" description="Helical" evidence="1">
    <location>
        <begin position="50"/>
        <end position="71"/>
    </location>
</feature>
<proteinExistence type="predicted"/>
<organism evidence="2 3">
    <name type="scientific">Brumicola pallidula DSM 14239 = ACAM 615</name>
    <dbReference type="NCBI Taxonomy" id="1121922"/>
    <lineage>
        <taxon>Bacteria</taxon>
        <taxon>Pseudomonadati</taxon>
        <taxon>Pseudomonadota</taxon>
        <taxon>Gammaproteobacteria</taxon>
        <taxon>Alteromonadales</taxon>
        <taxon>Alteromonadaceae</taxon>
        <taxon>Brumicola</taxon>
    </lineage>
</organism>
<dbReference type="InterPro" id="IPR025489">
    <property type="entry name" value="DUF4381"/>
</dbReference>
<keyword evidence="3" id="KW-1185">Reference proteome</keyword>
<keyword evidence="1" id="KW-1133">Transmembrane helix</keyword>
<evidence type="ECO:0000313" key="2">
    <source>
        <dbReference type="EMBL" id="GAC28448.1"/>
    </source>
</evidence>
<keyword evidence="1" id="KW-0812">Transmembrane</keyword>
<sequence>MSSFMGSFMGSFIKRMASTNNPADASLDAALQSLADISLGQTPSIWPLAWGWWILILLVIFAIVGIYWIVARYISKHKVKRRALKAVLNMSNNEPHALSALHAVLRSSLMHYFPSESINSLQGPAWHELLQLKAKPHKKVDQQCLAQLTQLEASLYTKVPSINVDDAKQAVYLWIKHCLPPSTTELIKSETLDTDNKGVLHV</sequence>
<comment type="caution">
    <text evidence="2">The sequence shown here is derived from an EMBL/GenBank/DDBJ whole genome shotgun (WGS) entry which is preliminary data.</text>
</comment>
<dbReference type="Pfam" id="PF14316">
    <property type="entry name" value="DUF4381"/>
    <property type="match status" value="1"/>
</dbReference>
<dbReference type="RefSeq" id="WP_006010635.1">
    <property type="nucleotide sequence ID" value="NZ_AUAV01000015.1"/>
</dbReference>
<dbReference type="STRING" id="1121922.GCA_000428905_02842"/>
<dbReference type="Proteomes" id="UP000006251">
    <property type="component" value="Unassembled WGS sequence"/>
</dbReference>